<dbReference type="InterPro" id="IPR024042">
    <property type="entry name" value="TM1646-like_dom_sf"/>
</dbReference>
<accession>A0A2T2X6M9</accession>
<dbReference type="AlphaFoldDB" id="A0A2T2X6M9"/>
<dbReference type="InterPro" id="IPR005585">
    <property type="entry name" value="DUF327"/>
</dbReference>
<dbReference type="Proteomes" id="UP000242699">
    <property type="component" value="Unassembled WGS sequence"/>
</dbReference>
<dbReference type="SUPFAM" id="SSF158397">
    <property type="entry name" value="TM1646-like"/>
    <property type="match status" value="1"/>
</dbReference>
<dbReference type="Gene3D" id="1.20.120.490">
    <property type="entry name" value="Hypothetical protein TM1646-like domain"/>
    <property type="match status" value="1"/>
</dbReference>
<evidence type="ECO:0000313" key="1">
    <source>
        <dbReference type="EMBL" id="PSR30139.1"/>
    </source>
</evidence>
<proteinExistence type="predicted"/>
<dbReference type="Pfam" id="PF03885">
    <property type="entry name" value="DUF327"/>
    <property type="match status" value="1"/>
</dbReference>
<gene>
    <name evidence="1" type="ORF">C7B43_07620</name>
</gene>
<reference evidence="1 2" key="1">
    <citation type="journal article" date="2014" name="BMC Genomics">
        <title>Comparison of environmental and isolate Sulfobacillus genomes reveals diverse carbon, sulfur, nitrogen, and hydrogen metabolisms.</title>
        <authorList>
            <person name="Justice N.B."/>
            <person name="Norman A."/>
            <person name="Brown C.T."/>
            <person name="Singh A."/>
            <person name="Thomas B.C."/>
            <person name="Banfield J.F."/>
        </authorList>
    </citation>
    <scope>NUCLEOTIDE SEQUENCE [LARGE SCALE GENOMIC DNA]</scope>
    <source>
        <strain evidence="1">AMDSBA1</strain>
    </source>
</reference>
<comment type="caution">
    <text evidence="1">The sequence shown here is derived from an EMBL/GenBank/DDBJ whole genome shotgun (WGS) entry which is preliminary data.</text>
</comment>
<evidence type="ECO:0000313" key="2">
    <source>
        <dbReference type="Proteomes" id="UP000242699"/>
    </source>
</evidence>
<dbReference type="EMBL" id="PXYT01000013">
    <property type="protein sequence ID" value="PSR30139.1"/>
    <property type="molecule type" value="Genomic_DNA"/>
</dbReference>
<sequence length="110" mass="12606">MPRHALSGELQNLWARLDLQEKTVVNHLSLGSVNGYVRTVRDILQSALKTHQAKSEGYFSPSGHFRYMVYLQNVNTELEALRQSLTRPSPAHEVMKRLELIRGLLCDMLM</sequence>
<organism evidence="1 2">
    <name type="scientific">Sulfobacillus benefaciens</name>
    <dbReference type="NCBI Taxonomy" id="453960"/>
    <lineage>
        <taxon>Bacteria</taxon>
        <taxon>Bacillati</taxon>
        <taxon>Bacillota</taxon>
        <taxon>Clostridia</taxon>
        <taxon>Eubacteriales</taxon>
        <taxon>Clostridiales Family XVII. Incertae Sedis</taxon>
        <taxon>Sulfobacillus</taxon>
    </lineage>
</organism>
<name>A0A2T2X6M9_9FIRM</name>
<protein>
    <submittedName>
        <fullName evidence="1">Uncharacterized protein</fullName>
    </submittedName>
</protein>